<dbReference type="Proteomes" id="UP001183176">
    <property type="component" value="Unassembled WGS sequence"/>
</dbReference>
<reference evidence="3" key="1">
    <citation type="submission" date="2023-07" db="EMBL/GenBank/DDBJ databases">
        <title>30 novel species of actinomycetes from the DSMZ collection.</title>
        <authorList>
            <person name="Nouioui I."/>
        </authorList>
    </citation>
    <scope>NUCLEOTIDE SEQUENCE [LARGE SCALE GENOMIC DNA]</scope>
    <source>
        <strain evidence="3">DSM 44399</strain>
    </source>
</reference>
<comment type="caution">
    <text evidence="2">The sequence shown here is derived from an EMBL/GenBank/DDBJ whole genome shotgun (WGS) entry which is preliminary data.</text>
</comment>
<dbReference type="Gene3D" id="3.30.559.10">
    <property type="entry name" value="Chloramphenicol acetyltransferase-like domain"/>
    <property type="match status" value="1"/>
</dbReference>
<dbReference type="EMBL" id="JAVREH010000012">
    <property type="protein sequence ID" value="MDT0261963.1"/>
    <property type="molecule type" value="Genomic_DNA"/>
</dbReference>
<organism evidence="2 3">
    <name type="scientific">Jatrophihabitans lederbergiae</name>
    <dbReference type="NCBI Taxonomy" id="3075547"/>
    <lineage>
        <taxon>Bacteria</taxon>
        <taxon>Bacillati</taxon>
        <taxon>Actinomycetota</taxon>
        <taxon>Actinomycetes</taxon>
        <taxon>Jatrophihabitantales</taxon>
        <taxon>Jatrophihabitantaceae</taxon>
        <taxon>Jatrophihabitans</taxon>
    </lineage>
</organism>
<protein>
    <submittedName>
        <fullName evidence="2">Condensation domain-containing protein</fullName>
    </submittedName>
</protein>
<evidence type="ECO:0000259" key="1">
    <source>
        <dbReference type="Pfam" id="PF00668"/>
    </source>
</evidence>
<dbReference type="InterPro" id="IPR001242">
    <property type="entry name" value="Condensation_dom"/>
</dbReference>
<feature type="domain" description="Condensation" evidence="1">
    <location>
        <begin position="38"/>
        <end position="435"/>
    </location>
</feature>
<dbReference type="Pfam" id="PF00668">
    <property type="entry name" value="Condensation"/>
    <property type="match status" value="1"/>
</dbReference>
<evidence type="ECO:0000313" key="2">
    <source>
        <dbReference type="EMBL" id="MDT0261963.1"/>
    </source>
</evidence>
<dbReference type="RefSeq" id="WP_311423117.1">
    <property type="nucleotide sequence ID" value="NZ_JAVREH010000012.1"/>
</dbReference>
<dbReference type="PANTHER" id="PTHR45527:SF1">
    <property type="entry name" value="FATTY ACID SYNTHASE"/>
    <property type="match status" value="1"/>
</dbReference>
<accession>A0ABU2JAE6</accession>
<proteinExistence type="predicted"/>
<dbReference type="InterPro" id="IPR023213">
    <property type="entry name" value="CAT-like_dom_sf"/>
</dbReference>
<dbReference type="SUPFAM" id="SSF52777">
    <property type="entry name" value="CoA-dependent acyltransferases"/>
    <property type="match status" value="2"/>
</dbReference>
<keyword evidence="3" id="KW-1185">Reference proteome</keyword>
<evidence type="ECO:0000313" key="3">
    <source>
        <dbReference type="Proteomes" id="UP001183176"/>
    </source>
</evidence>
<gene>
    <name evidence="2" type="ORF">RM423_11200</name>
</gene>
<dbReference type="PANTHER" id="PTHR45527">
    <property type="entry name" value="NONRIBOSOMAL PEPTIDE SYNTHETASE"/>
    <property type="match status" value="1"/>
</dbReference>
<dbReference type="Gene3D" id="3.30.559.30">
    <property type="entry name" value="Nonribosomal peptide synthetase, condensation domain"/>
    <property type="match status" value="1"/>
</dbReference>
<name>A0ABU2JAE6_9ACTN</name>
<sequence length="452" mass="49941">MPVETPLSFGQLYSWREIDAYPDDCKHEANLSATWDLRGFSLHRVLAVLRQLSDWHEPLRTTYEVRNGVPVQHVHDDLAMPVERLDRPVPDAGDPERTTAALIERPFAMTGDPGWRALLVTTGDEPMFCSLSFSHLILDVWSVLELTEQARALLAGVPAGEVAVRVGPSPRVLADRQRDESSAGRRAGAQRYWRNILSEQVIDSLPALEDGEQRPRIQATLHSHRLGVLAGQAAKSLGVTPPSVMLGVLAAALSERTGVEPLPIGLMSSNRFPPELRHVVGTLNQLIPVLATVDYGSSLSDHITRVHWAGAKAYRYSCYDIDAVGDLARQASADRRAGQFNSLFRCWFNHIQLDDKTPDAADETPAELEWNPMARQFGQPLDVRVTVRNGRTSIALRADSELLDERQLVDTLRTVALGVQRAAMEPAANLKELWIDPGTSVDPTLFPEESAS</sequence>